<reference evidence="1" key="1">
    <citation type="submission" date="2023-04" db="EMBL/GenBank/DDBJ databases">
        <title>Ambrosiozyma monospora NBRC 10751.</title>
        <authorList>
            <person name="Ichikawa N."/>
            <person name="Sato H."/>
            <person name="Tonouchi N."/>
        </authorList>
    </citation>
    <scope>NUCLEOTIDE SEQUENCE</scope>
    <source>
        <strain evidence="1">NBRC 10751</strain>
    </source>
</reference>
<dbReference type="EMBL" id="BSXS01006885">
    <property type="protein sequence ID" value="GME86472.1"/>
    <property type="molecule type" value="Genomic_DNA"/>
</dbReference>
<evidence type="ECO:0000313" key="1">
    <source>
        <dbReference type="EMBL" id="GME86472.1"/>
    </source>
</evidence>
<keyword evidence="2" id="KW-1185">Reference proteome</keyword>
<name>A0ACB5TDW1_AMBMO</name>
<dbReference type="Proteomes" id="UP001165064">
    <property type="component" value="Unassembled WGS sequence"/>
</dbReference>
<gene>
    <name evidence="1" type="ORF">Amon02_000799100</name>
</gene>
<sequence length="258" mass="28434">MNSNLRGSLANSDSTSSTPPSKRASLNSNSNNKLSTANNGSRLSMRNSTVPQAPHCPASNIKVYVRCRSRNQREVKENSDVVVSTQGKTGKEVILKHGNTTKTYTFDGVLGAESDQESVYEGVAKDVLDDMLKGYNCTIFAYGQTGTGKTYTMSGDLQTNINGKLTEEAGIMPRVLFDLFGRLSKVPEYSVKVSFIELYNEDIIDLLSEDDGRPLKIYDDTNNKRSVVIHGMDEVYIKTPEEGLDLVKLGSNKRKNQD</sequence>
<proteinExistence type="predicted"/>
<organism evidence="1 2">
    <name type="scientific">Ambrosiozyma monospora</name>
    <name type="common">Yeast</name>
    <name type="synonym">Endomycopsis monosporus</name>
    <dbReference type="NCBI Taxonomy" id="43982"/>
    <lineage>
        <taxon>Eukaryota</taxon>
        <taxon>Fungi</taxon>
        <taxon>Dikarya</taxon>
        <taxon>Ascomycota</taxon>
        <taxon>Saccharomycotina</taxon>
        <taxon>Pichiomycetes</taxon>
        <taxon>Pichiales</taxon>
        <taxon>Pichiaceae</taxon>
        <taxon>Ambrosiozyma</taxon>
    </lineage>
</organism>
<protein>
    <submittedName>
        <fullName evidence="1">Unnamed protein product</fullName>
    </submittedName>
</protein>
<accession>A0ACB5TDW1</accession>
<evidence type="ECO:0000313" key="2">
    <source>
        <dbReference type="Proteomes" id="UP001165064"/>
    </source>
</evidence>
<comment type="caution">
    <text evidence="1">The sequence shown here is derived from an EMBL/GenBank/DDBJ whole genome shotgun (WGS) entry which is preliminary data.</text>
</comment>